<evidence type="ECO:0000256" key="2">
    <source>
        <dbReference type="ARBA" id="ARBA00023015"/>
    </source>
</evidence>
<dbReference type="InterPro" id="IPR036390">
    <property type="entry name" value="WH_DNA-bd_sf"/>
</dbReference>
<dbReference type="Proteomes" id="UP000433577">
    <property type="component" value="Chromosome 2"/>
</dbReference>
<dbReference type="RefSeq" id="WP_158952382.1">
    <property type="nucleotide sequence ID" value="NZ_CP046914.1"/>
</dbReference>
<dbReference type="Gene3D" id="3.40.190.290">
    <property type="match status" value="1"/>
</dbReference>
<dbReference type="KEGG" id="pacs:FAZ98_16465"/>
<dbReference type="SUPFAM" id="SSF46785">
    <property type="entry name" value="Winged helix' DNA-binding domain"/>
    <property type="match status" value="1"/>
</dbReference>
<evidence type="ECO:0000313" key="6">
    <source>
        <dbReference type="EMBL" id="QGZ63389.1"/>
    </source>
</evidence>
<comment type="similarity">
    <text evidence="1">Belongs to the LysR transcriptional regulatory family.</text>
</comment>
<dbReference type="InterPro" id="IPR036388">
    <property type="entry name" value="WH-like_DNA-bd_sf"/>
</dbReference>
<dbReference type="PROSITE" id="PS50931">
    <property type="entry name" value="HTH_LYSR"/>
    <property type="match status" value="1"/>
</dbReference>
<protein>
    <submittedName>
        <fullName evidence="6">LysR family transcriptional regulator</fullName>
    </submittedName>
</protein>
<dbReference type="InterPro" id="IPR000847">
    <property type="entry name" value="LysR_HTH_N"/>
</dbReference>
<sequence length="309" mass="33926">MTYFGTTEGTRVRVDLTDMRLILSIIEHGSFTQGARAMNLALASVSERVARIEGDLGAPLFERSRRGVQTTAAGDALARHARLILRQVEELHGDLHMYAQGLRGRVRLLANTASLTSYLPPRLRRFLCACPDLSVDLEERPSIEIVEALLDERAELGVVADTTDLFALQTRLVAEDRLVVVMSAAHPFAQRQRVSFPELLDEPFVGLADGALEVHLAERAARLGRQIPYRIKLRNLAEVGMMIEAGVGITVLSEAGVAQLRQSGLSVVALDAPWAARCLYLCARDFRALTPAAARLAEHLDLLRSDDEA</sequence>
<dbReference type="Gene3D" id="1.10.10.10">
    <property type="entry name" value="Winged helix-like DNA-binding domain superfamily/Winged helix DNA-binding domain"/>
    <property type="match status" value="1"/>
</dbReference>
<dbReference type="EMBL" id="CP046914">
    <property type="protein sequence ID" value="QGZ63389.1"/>
    <property type="molecule type" value="Genomic_DNA"/>
</dbReference>
<accession>A0A7Z2GKU8</accession>
<dbReference type="AlphaFoldDB" id="A0A7Z2GKU8"/>
<dbReference type="PANTHER" id="PTHR30419:SF2">
    <property type="entry name" value="LYSR FAMILY TRANSCRIPTIONAL REGULATOR"/>
    <property type="match status" value="1"/>
</dbReference>
<dbReference type="Pfam" id="PF00126">
    <property type="entry name" value="HTH_1"/>
    <property type="match status" value="1"/>
</dbReference>
<dbReference type="GO" id="GO:0003700">
    <property type="term" value="F:DNA-binding transcription factor activity"/>
    <property type="evidence" value="ECO:0007669"/>
    <property type="project" value="InterPro"/>
</dbReference>
<evidence type="ECO:0000256" key="4">
    <source>
        <dbReference type="ARBA" id="ARBA00023163"/>
    </source>
</evidence>
<dbReference type="GO" id="GO:0003677">
    <property type="term" value="F:DNA binding"/>
    <property type="evidence" value="ECO:0007669"/>
    <property type="project" value="UniProtKB-KW"/>
</dbReference>
<evidence type="ECO:0000256" key="3">
    <source>
        <dbReference type="ARBA" id="ARBA00023125"/>
    </source>
</evidence>
<reference evidence="6 7" key="1">
    <citation type="submission" date="2019-12" db="EMBL/GenBank/DDBJ databases">
        <title>Paraburkholderia acidiphila 7Q-K02 sp. nov and Paraburkholderia acidisoli DHF22 sp. nov., two strains isolated from forest soil.</title>
        <authorList>
            <person name="Gao Z."/>
            <person name="Qiu L."/>
        </authorList>
    </citation>
    <scope>NUCLEOTIDE SEQUENCE [LARGE SCALE GENOMIC DNA]</scope>
    <source>
        <strain evidence="6 7">DHF22</strain>
    </source>
</reference>
<dbReference type="InterPro" id="IPR050950">
    <property type="entry name" value="HTH-type_LysR_regulators"/>
</dbReference>
<keyword evidence="4" id="KW-0804">Transcription</keyword>
<name>A0A7Z2GKU8_9BURK</name>
<keyword evidence="3" id="KW-0238">DNA-binding</keyword>
<proteinExistence type="inferred from homology"/>
<feature type="domain" description="HTH lysR-type" evidence="5">
    <location>
        <begin position="14"/>
        <end position="71"/>
    </location>
</feature>
<dbReference type="OrthoDB" id="9785974at2"/>
<keyword evidence="2" id="KW-0805">Transcription regulation</keyword>
<dbReference type="PANTHER" id="PTHR30419">
    <property type="entry name" value="HTH-TYPE TRANSCRIPTIONAL REGULATOR YBHD"/>
    <property type="match status" value="1"/>
</dbReference>
<dbReference type="InterPro" id="IPR005119">
    <property type="entry name" value="LysR_subst-bd"/>
</dbReference>
<evidence type="ECO:0000259" key="5">
    <source>
        <dbReference type="PROSITE" id="PS50931"/>
    </source>
</evidence>
<dbReference type="Pfam" id="PF03466">
    <property type="entry name" value="LysR_substrate"/>
    <property type="match status" value="1"/>
</dbReference>
<dbReference type="FunFam" id="1.10.10.10:FF:000001">
    <property type="entry name" value="LysR family transcriptional regulator"/>
    <property type="match status" value="1"/>
</dbReference>
<organism evidence="6 7">
    <name type="scientific">Paraburkholderia acidisoli</name>
    <dbReference type="NCBI Taxonomy" id="2571748"/>
    <lineage>
        <taxon>Bacteria</taxon>
        <taxon>Pseudomonadati</taxon>
        <taxon>Pseudomonadota</taxon>
        <taxon>Betaproteobacteria</taxon>
        <taxon>Burkholderiales</taxon>
        <taxon>Burkholderiaceae</taxon>
        <taxon>Paraburkholderia</taxon>
    </lineage>
</organism>
<gene>
    <name evidence="6" type="ORF">FAZ98_16465</name>
</gene>
<keyword evidence="7" id="KW-1185">Reference proteome</keyword>
<dbReference type="SUPFAM" id="SSF53850">
    <property type="entry name" value="Periplasmic binding protein-like II"/>
    <property type="match status" value="1"/>
</dbReference>
<evidence type="ECO:0000256" key="1">
    <source>
        <dbReference type="ARBA" id="ARBA00009437"/>
    </source>
</evidence>
<dbReference type="GO" id="GO:0005829">
    <property type="term" value="C:cytosol"/>
    <property type="evidence" value="ECO:0007669"/>
    <property type="project" value="TreeGrafter"/>
</dbReference>
<evidence type="ECO:0000313" key="7">
    <source>
        <dbReference type="Proteomes" id="UP000433577"/>
    </source>
</evidence>